<keyword evidence="1" id="KW-1133">Transmembrane helix</keyword>
<organism evidence="2 3">
    <name type="scientific">Lysinimonas soli</name>
    <dbReference type="NCBI Taxonomy" id="1074233"/>
    <lineage>
        <taxon>Bacteria</taxon>
        <taxon>Bacillati</taxon>
        <taxon>Actinomycetota</taxon>
        <taxon>Actinomycetes</taxon>
        <taxon>Micrococcales</taxon>
        <taxon>Microbacteriaceae</taxon>
        <taxon>Lysinimonas</taxon>
    </lineage>
</organism>
<proteinExistence type="predicted"/>
<accession>A0ABW0NQB9</accession>
<sequence length="149" mass="15911">MSVPPPNRPGAPRPAGIGATYTANQTLQRQQTGYIPVMAAGHTEVITTAPTLGQFWRSDVLRTTTRRRPRWAGMAAFWLSLAAIGFLLIGSLTGIELVRAIALPLSAVAGFFGLIAVIARIGRALGFVGLILALVGNIFVLSWIVRLFS</sequence>
<gene>
    <name evidence="2" type="ORF">ACFPJ4_10015</name>
</gene>
<name>A0ABW0NQB9_9MICO</name>
<keyword evidence="3" id="KW-1185">Reference proteome</keyword>
<reference evidence="3" key="1">
    <citation type="journal article" date="2019" name="Int. J. Syst. Evol. Microbiol.">
        <title>The Global Catalogue of Microorganisms (GCM) 10K type strain sequencing project: providing services to taxonomists for standard genome sequencing and annotation.</title>
        <authorList>
            <consortium name="The Broad Institute Genomics Platform"/>
            <consortium name="The Broad Institute Genome Sequencing Center for Infectious Disease"/>
            <person name="Wu L."/>
            <person name="Ma J."/>
        </authorList>
    </citation>
    <scope>NUCLEOTIDE SEQUENCE [LARGE SCALE GENOMIC DNA]</scope>
    <source>
        <strain evidence="3">CGMCC 4.6997</strain>
    </source>
</reference>
<keyword evidence="1" id="KW-0472">Membrane</keyword>
<feature type="transmembrane region" description="Helical" evidence="1">
    <location>
        <begin position="125"/>
        <end position="145"/>
    </location>
</feature>
<evidence type="ECO:0000256" key="1">
    <source>
        <dbReference type="SAM" id="Phobius"/>
    </source>
</evidence>
<dbReference type="Proteomes" id="UP001596039">
    <property type="component" value="Unassembled WGS sequence"/>
</dbReference>
<feature type="transmembrane region" description="Helical" evidence="1">
    <location>
        <begin position="97"/>
        <end position="118"/>
    </location>
</feature>
<dbReference type="EMBL" id="JBHSMG010000002">
    <property type="protein sequence ID" value="MFC5502574.1"/>
    <property type="molecule type" value="Genomic_DNA"/>
</dbReference>
<keyword evidence="1" id="KW-0812">Transmembrane</keyword>
<evidence type="ECO:0008006" key="4">
    <source>
        <dbReference type="Google" id="ProtNLM"/>
    </source>
</evidence>
<comment type="caution">
    <text evidence="2">The sequence shown here is derived from an EMBL/GenBank/DDBJ whole genome shotgun (WGS) entry which is preliminary data.</text>
</comment>
<protein>
    <recommendedName>
        <fullName evidence="4">DUF4190 domain-containing protein</fullName>
    </recommendedName>
</protein>
<dbReference type="RefSeq" id="WP_386740265.1">
    <property type="nucleotide sequence ID" value="NZ_JBHSMG010000002.1"/>
</dbReference>
<evidence type="ECO:0000313" key="2">
    <source>
        <dbReference type="EMBL" id="MFC5502574.1"/>
    </source>
</evidence>
<feature type="transmembrane region" description="Helical" evidence="1">
    <location>
        <begin position="71"/>
        <end position="91"/>
    </location>
</feature>
<evidence type="ECO:0000313" key="3">
    <source>
        <dbReference type="Proteomes" id="UP001596039"/>
    </source>
</evidence>